<name>A0A838XDK0_9ACTN</name>
<protein>
    <recommendedName>
        <fullName evidence="5">SGNH hydrolase-type esterase domain-containing protein</fullName>
    </recommendedName>
</protein>
<feature type="disulfide bond" evidence="2">
    <location>
        <begin position="185"/>
        <end position="236"/>
    </location>
</feature>
<dbReference type="InterPro" id="IPR036514">
    <property type="entry name" value="SGNH_hydro_sf"/>
</dbReference>
<reference evidence="6 7" key="1">
    <citation type="submission" date="2020-07" db="EMBL/GenBank/DDBJ databases">
        <title>Draft genome and description of Aeromicrobium phoceense strain Marseille-Q0843 isolated from healthy skin swab.</title>
        <authorList>
            <person name="Boxberger M."/>
            <person name="La Scola B."/>
        </authorList>
    </citation>
    <scope>NUCLEOTIDE SEQUENCE [LARGE SCALE GENOMIC DNA]</scope>
    <source>
        <strain evidence="6 7">Marseille-Q0843</strain>
    </source>
</reference>
<feature type="chain" id="PRO_5038896894" description="SGNH hydrolase-type esterase domain-containing protein" evidence="4">
    <location>
        <begin position="18"/>
        <end position="414"/>
    </location>
</feature>
<accession>A0A838XDK0</accession>
<feature type="domain" description="SGNH hydrolase-type esterase" evidence="5">
    <location>
        <begin position="35"/>
        <end position="263"/>
    </location>
</feature>
<dbReference type="Proteomes" id="UP000550354">
    <property type="component" value="Unassembled WGS sequence"/>
</dbReference>
<dbReference type="PANTHER" id="PTHR37981">
    <property type="entry name" value="LIPASE 2"/>
    <property type="match status" value="1"/>
</dbReference>
<evidence type="ECO:0000313" key="7">
    <source>
        <dbReference type="Proteomes" id="UP000550354"/>
    </source>
</evidence>
<dbReference type="SUPFAM" id="SSF52266">
    <property type="entry name" value="SGNH hydrolase"/>
    <property type="match status" value="1"/>
</dbReference>
<dbReference type="GO" id="GO:0016788">
    <property type="term" value="F:hydrolase activity, acting on ester bonds"/>
    <property type="evidence" value="ECO:0007669"/>
    <property type="project" value="InterPro"/>
</dbReference>
<feature type="disulfide bond" evidence="2">
    <location>
        <begin position="54"/>
        <end position="79"/>
    </location>
</feature>
<feature type="region of interest" description="Disordered" evidence="3">
    <location>
        <begin position="279"/>
        <end position="313"/>
    </location>
</feature>
<evidence type="ECO:0000259" key="5">
    <source>
        <dbReference type="Pfam" id="PF13472"/>
    </source>
</evidence>
<feature type="signal peptide" evidence="4">
    <location>
        <begin position="1"/>
        <end position="17"/>
    </location>
</feature>
<keyword evidence="4" id="KW-0732">Signal</keyword>
<proteinExistence type="predicted"/>
<dbReference type="PANTHER" id="PTHR37981:SF1">
    <property type="entry name" value="SGNH HYDROLASE-TYPE ESTERASE DOMAIN-CONTAINING PROTEIN"/>
    <property type="match status" value="1"/>
</dbReference>
<dbReference type="InterPro" id="IPR013830">
    <property type="entry name" value="SGNH_hydro"/>
</dbReference>
<feature type="active site" evidence="1">
    <location>
        <position position="257"/>
    </location>
</feature>
<sequence>MLAAVTALALAVGLAHATPAAADESARPAGEHYVALGDSYVAGPGIEGQVHPGCGRSDRNYPSLVASALGTASFTDASCSAATTKHLWTPQSTYGEMNPAQLDALRPTTTLVTLGTIGGNDIDIAGIAGVCILSGCAEPAVEEHRAAIDALEPVYRGLIAEIRRRSPLARIVTVGYGTAMPSTACEALGTATETDLRYVQGLVDRLSDTLRRVASEEAVSFVEMRDLPGWQEHSACAAPEAQWIRGLETHGDGVQLHPSALGMVAMAGHVLKTITAARPAPPAESQPLPSAPPVTSPKPVPSPAPTAKPVPTSAQRLGAAVSTLRLRAVCSGPRASRRVTLRISGGHGLVRGSTFRLGRSVIARDTRAPFTLTRSSSALKRTKFRGAASARVVLRHGTASRAVMLRAPRPGCLR</sequence>
<feature type="disulfide bond" evidence="2">
    <location>
        <begin position="131"/>
        <end position="136"/>
    </location>
</feature>
<organism evidence="6 7">
    <name type="scientific">Aeromicrobium phoceense</name>
    <dbReference type="NCBI Taxonomy" id="2754045"/>
    <lineage>
        <taxon>Bacteria</taxon>
        <taxon>Bacillati</taxon>
        <taxon>Actinomycetota</taxon>
        <taxon>Actinomycetes</taxon>
        <taxon>Propionibacteriales</taxon>
        <taxon>Nocardioidaceae</taxon>
        <taxon>Aeromicrobium</taxon>
    </lineage>
</organism>
<gene>
    <name evidence="6" type="ORF">H1W00_00065</name>
</gene>
<evidence type="ECO:0000256" key="4">
    <source>
        <dbReference type="SAM" id="SignalP"/>
    </source>
</evidence>
<evidence type="ECO:0000256" key="1">
    <source>
        <dbReference type="PIRSR" id="PIRSR637460-1"/>
    </source>
</evidence>
<evidence type="ECO:0000256" key="3">
    <source>
        <dbReference type="SAM" id="MobiDB-lite"/>
    </source>
</evidence>
<dbReference type="AlphaFoldDB" id="A0A838XDK0"/>
<feature type="active site" description="Nucleophile" evidence="1">
    <location>
        <position position="39"/>
    </location>
</feature>
<comment type="caution">
    <text evidence="6">The sequence shown here is derived from an EMBL/GenBank/DDBJ whole genome shotgun (WGS) entry which is preliminary data.</text>
</comment>
<dbReference type="InterPro" id="IPR037460">
    <property type="entry name" value="SEST-like"/>
</dbReference>
<dbReference type="GO" id="GO:0006629">
    <property type="term" value="P:lipid metabolic process"/>
    <property type="evidence" value="ECO:0007669"/>
    <property type="project" value="TreeGrafter"/>
</dbReference>
<dbReference type="Pfam" id="PF13472">
    <property type="entry name" value="Lipase_GDSL_2"/>
    <property type="match status" value="1"/>
</dbReference>
<keyword evidence="2" id="KW-1015">Disulfide bond</keyword>
<evidence type="ECO:0000256" key="2">
    <source>
        <dbReference type="PIRSR" id="PIRSR637460-2"/>
    </source>
</evidence>
<dbReference type="RefSeq" id="WP_181752516.1">
    <property type="nucleotide sequence ID" value="NZ_JACEOG010000001.1"/>
</dbReference>
<dbReference type="EMBL" id="JACEOG010000001">
    <property type="protein sequence ID" value="MBA4606868.1"/>
    <property type="molecule type" value="Genomic_DNA"/>
</dbReference>
<evidence type="ECO:0000313" key="6">
    <source>
        <dbReference type="EMBL" id="MBA4606868.1"/>
    </source>
</evidence>
<dbReference type="Gene3D" id="3.40.50.1110">
    <property type="entry name" value="SGNH hydrolase"/>
    <property type="match status" value="1"/>
</dbReference>
<keyword evidence="7" id="KW-1185">Reference proteome</keyword>
<dbReference type="CDD" id="cd01823">
    <property type="entry name" value="SEST_like"/>
    <property type="match status" value="1"/>
</dbReference>
<feature type="compositionally biased region" description="Pro residues" evidence="3">
    <location>
        <begin position="279"/>
        <end position="308"/>
    </location>
</feature>